<dbReference type="Pfam" id="PF10612">
    <property type="entry name" value="Spore-coat_CotZ"/>
    <property type="match status" value="1"/>
</dbReference>
<proteinExistence type="predicted"/>
<accession>A0A248TDF9</accession>
<name>A0A248TDF9_9BACI</name>
<dbReference type="KEGG" id="bko:CKF48_01980"/>
<gene>
    <name evidence="1" type="ORF">CKF48_01980</name>
</gene>
<protein>
    <submittedName>
        <fullName evidence="1">Spore coat protein CotZ</fullName>
    </submittedName>
</protein>
<dbReference type="RefSeq" id="WP_095369778.1">
    <property type="nucleotide sequence ID" value="NZ_CP022983.1"/>
</dbReference>
<dbReference type="EMBL" id="CP022983">
    <property type="protein sequence ID" value="ASV66203.1"/>
    <property type="molecule type" value="Genomic_DNA"/>
</dbReference>
<organism evidence="1 2">
    <name type="scientific">Cytobacillus kochii</name>
    <dbReference type="NCBI Taxonomy" id="859143"/>
    <lineage>
        <taxon>Bacteria</taxon>
        <taxon>Bacillati</taxon>
        <taxon>Bacillota</taxon>
        <taxon>Bacilli</taxon>
        <taxon>Bacillales</taxon>
        <taxon>Bacillaceae</taxon>
        <taxon>Cytobacillus</taxon>
    </lineage>
</organism>
<keyword evidence="1" id="KW-0946">Virion</keyword>
<keyword evidence="2" id="KW-1185">Reference proteome</keyword>
<dbReference type="Proteomes" id="UP000215137">
    <property type="component" value="Chromosome"/>
</dbReference>
<keyword evidence="1" id="KW-0167">Capsid protein</keyword>
<dbReference type="OrthoDB" id="1655185at2"/>
<evidence type="ECO:0000313" key="2">
    <source>
        <dbReference type="Proteomes" id="UP000215137"/>
    </source>
</evidence>
<evidence type="ECO:0000313" key="1">
    <source>
        <dbReference type="EMBL" id="ASV66203.1"/>
    </source>
</evidence>
<dbReference type="AlphaFoldDB" id="A0A248TDF9"/>
<dbReference type="InterPro" id="IPR019593">
    <property type="entry name" value="Spore_coat_protein_Z/Y"/>
</dbReference>
<reference evidence="1 2" key="1">
    <citation type="submission" date="2017-08" db="EMBL/GenBank/DDBJ databases">
        <title>Complete Genome Sequence of Bacillus kochii Oregon-R-modENCODE STRAIN BDGP4, isolated from Drosophila melanogaster gut.</title>
        <authorList>
            <person name="Wan K.H."/>
            <person name="Yu C."/>
            <person name="Park S."/>
            <person name="Hammonds A.S."/>
            <person name="Booth B.W."/>
            <person name="Celniker S.E."/>
        </authorList>
    </citation>
    <scope>NUCLEOTIDE SEQUENCE [LARGE SCALE GENOMIC DNA]</scope>
    <source>
        <strain evidence="1 2">BDGP4</strain>
    </source>
</reference>
<sequence length="178" mass="19893">MGCNKKDNKYGSCVAEVVRAIRDIQDQIREDEDCNCGSNCFLEPIGAISPKRGKKKRVRRPNTRVFTLSTADGSPFHAFLTNVDDCSCTSIFFRVEEIFDNSCATLRVLEPVTETSPGCYETADITEGCCIDLSKICKVDGFRSSENCITVDLDCFCAVQCIQDIYLPVDNCVEYFED</sequence>